<evidence type="ECO:0000256" key="2">
    <source>
        <dbReference type="ARBA" id="ARBA00022553"/>
    </source>
</evidence>
<comment type="similarity">
    <text evidence="8">Belongs to the protein kinase superfamily. STE Ser/Thr protein kinase family. MAP kinase kinase subfamily.</text>
</comment>
<comment type="catalytic activity">
    <reaction evidence="11">
        <text>L-threonyl-[protein] + ATP = O-phospho-L-threonyl-[protein] + ADP + H(+)</text>
        <dbReference type="Rhea" id="RHEA:46608"/>
        <dbReference type="Rhea" id="RHEA-COMP:11060"/>
        <dbReference type="Rhea" id="RHEA-COMP:11605"/>
        <dbReference type="ChEBI" id="CHEBI:15378"/>
        <dbReference type="ChEBI" id="CHEBI:30013"/>
        <dbReference type="ChEBI" id="CHEBI:30616"/>
        <dbReference type="ChEBI" id="CHEBI:61977"/>
        <dbReference type="ChEBI" id="CHEBI:456216"/>
        <dbReference type="EC" id="2.7.12.2"/>
    </reaction>
</comment>
<evidence type="ECO:0000256" key="7">
    <source>
        <dbReference type="ARBA" id="ARBA00023137"/>
    </source>
</evidence>
<evidence type="ECO:0000256" key="11">
    <source>
        <dbReference type="ARBA" id="ARBA00049299"/>
    </source>
</evidence>
<dbReference type="InterPro" id="IPR052468">
    <property type="entry name" value="Dual_spec_MAPK_kinase"/>
</dbReference>
<name>A0AAV5W6J2_9BILA</name>
<dbReference type="Gene3D" id="3.30.200.20">
    <property type="entry name" value="Phosphorylase Kinase, domain 1"/>
    <property type="match status" value="1"/>
</dbReference>
<keyword evidence="15" id="KW-1185">Reference proteome</keyword>
<evidence type="ECO:0000256" key="4">
    <source>
        <dbReference type="ARBA" id="ARBA00022741"/>
    </source>
</evidence>
<dbReference type="SMART" id="SM00220">
    <property type="entry name" value="S_TKc"/>
    <property type="match status" value="1"/>
</dbReference>
<dbReference type="InterPro" id="IPR000719">
    <property type="entry name" value="Prot_kinase_dom"/>
</dbReference>
<evidence type="ECO:0000256" key="6">
    <source>
        <dbReference type="ARBA" id="ARBA00022840"/>
    </source>
</evidence>
<evidence type="ECO:0000256" key="1">
    <source>
        <dbReference type="ARBA" id="ARBA00022527"/>
    </source>
</evidence>
<evidence type="ECO:0000313" key="14">
    <source>
        <dbReference type="EMBL" id="GMT25707.1"/>
    </source>
</evidence>
<evidence type="ECO:0000259" key="13">
    <source>
        <dbReference type="PROSITE" id="PS50011"/>
    </source>
</evidence>
<keyword evidence="6" id="KW-0067">ATP-binding</keyword>
<evidence type="ECO:0000256" key="5">
    <source>
        <dbReference type="ARBA" id="ARBA00022777"/>
    </source>
</evidence>
<proteinExistence type="inferred from homology"/>
<dbReference type="PANTHER" id="PTHR47238:SF4">
    <property type="entry name" value="MITOGEN-ACTIVATED PROTEIN KINASE KINASE 5"/>
    <property type="match status" value="1"/>
</dbReference>
<keyword evidence="2" id="KW-0597">Phosphoprotein</keyword>
<dbReference type="EC" id="2.7.12.2" evidence="9"/>
<dbReference type="GO" id="GO:0005524">
    <property type="term" value="F:ATP binding"/>
    <property type="evidence" value="ECO:0007669"/>
    <property type="project" value="UniProtKB-KW"/>
</dbReference>
<feature type="non-terminal residue" evidence="14">
    <location>
        <position position="281"/>
    </location>
</feature>
<dbReference type="GO" id="GO:0004713">
    <property type="term" value="F:protein tyrosine kinase activity"/>
    <property type="evidence" value="ECO:0007669"/>
    <property type="project" value="UniProtKB-KW"/>
</dbReference>
<protein>
    <recommendedName>
        <fullName evidence="9">mitogen-activated protein kinase kinase</fullName>
        <ecNumber evidence="9">2.7.12.2</ecNumber>
    </recommendedName>
</protein>
<sequence>MKFSNIWKFHYNRQIGHCLPEKQASVESSPLQAMDDLIRQRERDRKDRMTTALQKSSRNGQFRIAQEPYVQFSFSDLELDNTAIIGKGAFSDRVVRAIYKPANLAIAVKSLVVKMPKITSSHDGHQFPIIHEAELIGSVDHENIIRLHGFIVHEMMCYICMELMDANLEEVCRVEIVEKPTVASYETFLGAVTVAVVDALTFLRNPSNIIHRDIKPNNILVNANGQVKICDFGLSKHGLSGPGTGNVGCRRFMAPERISKGENDLYAYGSQSEVWSLGISP</sequence>
<dbReference type="AlphaFoldDB" id="A0AAV5W6J2"/>
<comment type="catalytic activity">
    <reaction evidence="12">
        <text>L-tyrosyl-[protein] + ATP = O-phospho-L-tyrosyl-[protein] + ADP + H(+)</text>
        <dbReference type="Rhea" id="RHEA:10596"/>
        <dbReference type="Rhea" id="RHEA-COMP:10136"/>
        <dbReference type="Rhea" id="RHEA-COMP:20101"/>
        <dbReference type="ChEBI" id="CHEBI:15378"/>
        <dbReference type="ChEBI" id="CHEBI:30616"/>
        <dbReference type="ChEBI" id="CHEBI:46858"/>
        <dbReference type="ChEBI" id="CHEBI:61978"/>
        <dbReference type="ChEBI" id="CHEBI:456216"/>
        <dbReference type="EC" id="2.7.12.2"/>
    </reaction>
</comment>
<dbReference type="GO" id="GO:0004674">
    <property type="term" value="F:protein serine/threonine kinase activity"/>
    <property type="evidence" value="ECO:0007669"/>
    <property type="project" value="UniProtKB-KW"/>
</dbReference>
<evidence type="ECO:0000256" key="3">
    <source>
        <dbReference type="ARBA" id="ARBA00022679"/>
    </source>
</evidence>
<evidence type="ECO:0000256" key="12">
    <source>
        <dbReference type="ARBA" id="ARBA00051693"/>
    </source>
</evidence>
<accession>A0AAV5W6J2</accession>
<dbReference type="EMBL" id="BTSY01000004">
    <property type="protein sequence ID" value="GMT25707.1"/>
    <property type="molecule type" value="Genomic_DNA"/>
</dbReference>
<keyword evidence="4" id="KW-0547">Nucleotide-binding</keyword>
<gene>
    <name evidence="14" type="ORF">PFISCL1PPCAC_17004</name>
</gene>
<keyword evidence="7" id="KW-0829">Tyrosine-protein kinase</keyword>
<comment type="caution">
    <text evidence="14">The sequence shown here is derived from an EMBL/GenBank/DDBJ whole genome shotgun (WGS) entry which is preliminary data.</text>
</comment>
<dbReference type="PROSITE" id="PS00108">
    <property type="entry name" value="PROTEIN_KINASE_ST"/>
    <property type="match status" value="1"/>
</dbReference>
<keyword evidence="5" id="KW-0418">Kinase</keyword>
<dbReference type="InterPro" id="IPR008271">
    <property type="entry name" value="Ser/Thr_kinase_AS"/>
</dbReference>
<dbReference type="InterPro" id="IPR011009">
    <property type="entry name" value="Kinase-like_dom_sf"/>
</dbReference>
<keyword evidence="3" id="KW-0808">Transferase</keyword>
<organism evidence="14 15">
    <name type="scientific">Pristionchus fissidentatus</name>
    <dbReference type="NCBI Taxonomy" id="1538716"/>
    <lineage>
        <taxon>Eukaryota</taxon>
        <taxon>Metazoa</taxon>
        <taxon>Ecdysozoa</taxon>
        <taxon>Nematoda</taxon>
        <taxon>Chromadorea</taxon>
        <taxon>Rhabditida</taxon>
        <taxon>Rhabditina</taxon>
        <taxon>Diplogasteromorpha</taxon>
        <taxon>Diplogasteroidea</taxon>
        <taxon>Neodiplogasteridae</taxon>
        <taxon>Pristionchus</taxon>
    </lineage>
</organism>
<keyword evidence="1" id="KW-0723">Serine/threonine-protein kinase</keyword>
<evidence type="ECO:0000256" key="9">
    <source>
        <dbReference type="ARBA" id="ARBA00038999"/>
    </source>
</evidence>
<dbReference type="PANTHER" id="PTHR47238">
    <property type="entry name" value="MITOGEN-ACTIVATED PROTEIN KINASE KINASE 5"/>
    <property type="match status" value="1"/>
</dbReference>
<dbReference type="SUPFAM" id="SSF56112">
    <property type="entry name" value="Protein kinase-like (PK-like)"/>
    <property type="match status" value="1"/>
</dbReference>
<evidence type="ECO:0000313" key="15">
    <source>
        <dbReference type="Proteomes" id="UP001432322"/>
    </source>
</evidence>
<dbReference type="Pfam" id="PF00069">
    <property type="entry name" value="Pkinase"/>
    <property type="match status" value="1"/>
</dbReference>
<reference evidence="14" key="1">
    <citation type="submission" date="2023-10" db="EMBL/GenBank/DDBJ databases">
        <title>Genome assembly of Pristionchus species.</title>
        <authorList>
            <person name="Yoshida K."/>
            <person name="Sommer R.J."/>
        </authorList>
    </citation>
    <scope>NUCLEOTIDE SEQUENCE</scope>
    <source>
        <strain evidence="14">RS5133</strain>
    </source>
</reference>
<comment type="catalytic activity">
    <reaction evidence="10">
        <text>L-seryl-[protein] + ATP = O-phospho-L-seryl-[protein] + ADP + H(+)</text>
        <dbReference type="Rhea" id="RHEA:17989"/>
        <dbReference type="Rhea" id="RHEA-COMP:9863"/>
        <dbReference type="Rhea" id="RHEA-COMP:11604"/>
        <dbReference type="ChEBI" id="CHEBI:15378"/>
        <dbReference type="ChEBI" id="CHEBI:29999"/>
        <dbReference type="ChEBI" id="CHEBI:30616"/>
        <dbReference type="ChEBI" id="CHEBI:83421"/>
        <dbReference type="ChEBI" id="CHEBI:456216"/>
        <dbReference type="EC" id="2.7.12.2"/>
    </reaction>
</comment>
<evidence type="ECO:0000256" key="10">
    <source>
        <dbReference type="ARBA" id="ARBA00049014"/>
    </source>
</evidence>
<dbReference type="Gene3D" id="1.10.510.10">
    <property type="entry name" value="Transferase(Phosphotransferase) domain 1"/>
    <property type="match status" value="1"/>
</dbReference>
<dbReference type="PROSITE" id="PS50011">
    <property type="entry name" value="PROTEIN_KINASE_DOM"/>
    <property type="match status" value="1"/>
</dbReference>
<feature type="domain" description="Protein kinase" evidence="13">
    <location>
        <begin position="79"/>
        <end position="281"/>
    </location>
</feature>
<evidence type="ECO:0000256" key="8">
    <source>
        <dbReference type="ARBA" id="ARBA00038035"/>
    </source>
</evidence>
<dbReference type="GO" id="GO:0004708">
    <property type="term" value="F:MAP kinase kinase activity"/>
    <property type="evidence" value="ECO:0007669"/>
    <property type="project" value="UniProtKB-EC"/>
</dbReference>
<dbReference type="Proteomes" id="UP001432322">
    <property type="component" value="Unassembled WGS sequence"/>
</dbReference>